<evidence type="ECO:0000313" key="7">
    <source>
        <dbReference type="EMBL" id="KAJ0982672.1"/>
    </source>
</evidence>
<comment type="subcellular location">
    <subcellularLocation>
        <location evidence="1">Secreted</location>
        <location evidence="1">Cell wall</location>
    </subcellularLocation>
</comment>
<dbReference type="AlphaFoldDB" id="A0A9D5D187"/>
<comment type="caution">
    <text evidence="7">The sequence shown here is derived from an EMBL/GenBank/DDBJ whole genome shotgun (WGS) entry which is preliminary data.</text>
</comment>
<keyword evidence="3" id="KW-0964">Secreted</keyword>
<reference evidence="7" key="1">
    <citation type="submission" date="2021-03" db="EMBL/GenBank/DDBJ databases">
        <authorList>
            <person name="Li Z."/>
            <person name="Yang C."/>
        </authorList>
    </citation>
    <scope>NUCLEOTIDE SEQUENCE</scope>
    <source>
        <strain evidence="7">Dzin_1.0</strain>
        <tissue evidence="7">Leaf</tissue>
    </source>
</reference>
<feature type="domain" description="DUF642" evidence="6">
    <location>
        <begin position="207"/>
        <end position="373"/>
    </location>
</feature>
<evidence type="ECO:0000256" key="1">
    <source>
        <dbReference type="ARBA" id="ARBA00004191"/>
    </source>
</evidence>
<dbReference type="SUPFAM" id="SSF49785">
    <property type="entry name" value="Galactose-binding domain-like"/>
    <property type="match status" value="1"/>
</dbReference>
<dbReference type="PANTHER" id="PTHR31265:SF2">
    <property type="entry name" value="F17A17.37 PROTEIN"/>
    <property type="match status" value="1"/>
</dbReference>
<keyword evidence="2" id="KW-0134">Cell wall</keyword>
<dbReference type="EMBL" id="JAGGNH010000002">
    <property type="protein sequence ID" value="KAJ0982672.1"/>
    <property type="molecule type" value="Genomic_DNA"/>
</dbReference>
<protein>
    <recommendedName>
        <fullName evidence="6">DUF642 domain-containing protein</fullName>
    </recommendedName>
</protein>
<evidence type="ECO:0000313" key="8">
    <source>
        <dbReference type="Proteomes" id="UP001085076"/>
    </source>
</evidence>
<name>A0A9D5D187_9LILI</name>
<evidence type="ECO:0000256" key="4">
    <source>
        <dbReference type="ARBA" id="ARBA00022729"/>
    </source>
</evidence>
<dbReference type="InterPro" id="IPR052437">
    <property type="entry name" value="Pectin_Meth_Modulator"/>
</dbReference>
<gene>
    <name evidence="7" type="ORF">J5N97_010927</name>
</gene>
<organism evidence="7 8">
    <name type="scientific">Dioscorea zingiberensis</name>
    <dbReference type="NCBI Taxonomy" id="325984"/>
    <lineage>
        <taxon>Eukaryota</taxon>
        <taxon>Viridiplantae</taxon>
        <taxon>Streptophyta</taxon>
        <taxon>Embryophyta</taxon>
        <taxon>Tracheophyta</taxon>
        <taxon>Spermatophyta</taxon>
        <taxon>Magnoliopsida</taxon>
        <taxon>Liliopsida</taxon>
        <taxon>Dioscoreales</taxon>
        <taxon>Dioscoreaceae</taxon>
        <taxon>Dioscorea</taxon>
    </lineage>
</organism>
<dbReference type="InterPro" id="IPR008979">
    <property type="entry name" value="Galactose-bd-like_sf"/>
</dbReference>
<accession>A0A9D5D187</accession>
<dbReference type="Gene3D" id="2.60.120.260">
    <property type="entry name" value="Galactose-binding domain-like"/>
    <property type="match status" value="1"/>
</dbReference>
<dbReference type="Proteomes" id="UP001085076">
    <property type="component" value="Miscellaneous, Linkage group lg02"/>
</dbReference>
<dbReference type="InterPro" id="IPR006946">
    <property type="entry name" value="DGR2-like_dom"/>
</dbReference>
<dbReference type="OrthoDB" id="1851446at2759"/>
<dbReference type="PANTHER" id="PTHR31265">
    <property type="entry name" value="OS02G0527500 PROTEIN-RELATED"/>
    <property type="match status" value="1"/>
</dbReference>
<evidence type="ECO:0000259" key="6">
    <source>
        <dbReference type="Pfam" id="PF04862"/>
    </source>
</evidence>
<proteinExistence type="predicted"/>
<keyword evidence="4" id="KW-0732">Signal</keyword>
<evidence type="ECO:0000256" key="5">
    <source>
        <dbReference type="ARBA" id="ARBA00023180"/>
    </source>
</evidence>
<reference evidence="7" key="2">
    <citation type="journal article" date="2022" name="Hortic Res">
        <title>The genome of Dioscorea zingiberensis sheds light on the biosynthesis, origin and evolution of the medicinally important diosgenin saponins.</title>
        <authorList>
            <person name="Li Y."/>
            <person name="Tan C."/>
            <person name="Li Z."/>
            <person name="Guo J."/>
            <person name="Li S."/>
            <person name="Chen X."/>
            <person name="Wang C."/>
            <person name="Dai X."/>
            <person name="Yang H."/>
            <person name="Song W."/>
            <person name="Hou L."/>
            <person name="Xu J."/>
            <person name="Tong Z."/>
            <person name="Xu A."/>
            <person name="Yuan X."/>
            <person name="Wang W."/>
            <person name="Yang Q."/>
            <person name="Chen L."/>
            <person name="Sun Z."/>
            <person name="Wang K."/>
            <person name="Pan B."/>
            <person name="Chen J."/>
            <person name="Bao Y."/>
            <person name="Liu F."/>
            <person name="Qi X."/>
            <person name="Gang D.R."/>
            <person name="Wen J."/>
            <person name="Li J."/>
        </authorList>
    </citation>
    <scope>NUCLEOTIDE SEQUENCE</scope>
    <source>
        <strain evidence="7">Dzin_1.0</strain>
    </source>
</reference>
<sequence>MATGQAAAAPILIATRNQGESEIEAASSGGLDGLLANGNFEVSPKSSDLNKTLIVGKHSLPNWVIHGHVEYISGGAQPGDMFFAVAKGDHAIRLGNHASISQNITVKLGKLYALTFGASRSCPQDEMLRVSVPPLSGDLPLQDVYRSSGGDKYAWAFSVPKSTRSDVTTVTVIFLNTGIQEDSSCGPLLDNIAIKELLPTFPMRDNLVRNGGFEQGPLVLKNSRSGVLLLPRQIDAISPLPGWIIEPDRAVRFIDSAHFSVPYGQYAVELVAGPDSTITQVIRTIAGKPYNLTFVFGDAKNNCHARLLVKAIAANATAVVQFQSHGKGGFVPVSLKFNAIGSRTRITFSGTSYHTKLRQPGNLCGPVLDQVRVYPVS</sequence>
<keyword evidence="8" id="KW-1185">Reference proteome</keyword>
<evidence type="ECO:0000256" key="3">
    <source>
        <dbReference type="ARBA" id="ARBA00022525"/>
    </source>
</evidence>
<feature type="domain" description="DUF642" evidence="6">
    <location>
        <begin position="33"/>
        <end position="195"/>
    </location>
</feature>
<keyword evidence="5" id="KW-0325">Glycoprotein</keyword>
<evidence type="ECO:0000256" key="2">
    <source>
        <dbReference type="ARBA" id="ARBA00022512"/>
    </source>
</evidence>
<dbReference type="Pfam" id="PF04862">
    <property type="entry name" value="DUF642"/>
    <property type="match status" value="2"/>
</dbReference>